<dbReference type="PANTHER" id="PTHR19328:SF13">
    <property type="entry name" value="HIPL1 PROTEIN"/>
    <property type="match status" value="1"/>
</dbReference>
<keyword evidence="4" id="KW-1185">Reference proteome</keyword>
<organism evidence="3 4">
    <name type="scientific">Pendulispora albinea</name>
    <dbReference type="NCBI Taxonomy" id="2741071"/>
    <lineage>
        <taxon>Bacteria</taxon>
        <taxon>Pseudomonadati</taxon>
        <taxon>Myxococcota</taxon>
        <taxon>Myxococcia</taxon>
        <taxon>Myxococcales</taxon>
        <taxon>Sorangiineae</taxon>
        <taxon>Pendulisporaceae</taxon>
        <taxon>Pendulispora</taxon>
    </lineage>
</organism>
<gene>
    <name evidence="3" type="ORF">LZC94_45930</name>
</gene>
<feature type="compositionally biased region" description="Basic and acidic residues" evidence="1">
    <location>
        <begin position="51"/>
        <end position="62"/>
    </location>
</feature>
<name>A0ABZ2M1B8_9BACT</name>
<dbReference type="Pfam" id="PF07995">
    <property type="entry name" value="GSDH"/>
    <property type="match status" value="1"/>
</dbReference>
<feature type="domain" description="Glucose/Sorbosone dehydrogenase" evidence="2">
    <location>
        <begin position="92"/>
        <end position="388"/>
    </location>
</feature>
<accession>A0ABZ2M1B8</accession>
<protein>
    <submittedName>
        <fullName evidence="3">PQQ-dependent sugar dehydrogenase</fullName>
    </submittedName>
</protein>
<dbReference type="InterPro" id="IPR011041">
    <property type="entry name" value="Quinoprot_gluc/sorb_DH_b-prop"/>
</dbReference>
<evidence type="ECO:0000256" key="1">
    <source>
        <dbReference type="SAM" id="MobiDB-lite"/>
    </source>
</evidence>
<evidence type="ECO:0000313" key="3">
    <source>
        <dbReference type="EMBL" id="WXB15147.1"/>
    </source>
</evidence>
<dbReference type="EMBL" id="CP089984">
    <property type="protein sequence ID" value="WXB15147.1"/>
    <property type="molecule type" value="Genomic_DNA"/>
</dbReference>
<proteinExistence type="predicted"/>
<feature type="region of interest" description="Disordered" evidence="1">
    <location>
        <begin position="47"/>
        <end position="82"/>
    </location>
</feature>
<evidence type="ECO:0000313" key="4">
    <source>
        <dbReference type="Proteomes" id="UP001370348"/>
    </source>
</evidence>
<dbReference type="InterPro" id="IPR012938">
    <property type="entry name" value="Glc/Sorbosone_DH"/>
</dbReference>
<dbReference type="SUPFAM" id="SSF50952">
    <property type="entry name" value="Soluble quinoprotein glucose dehydrogenase"/>
    <property type="match status" value="1"/>
</dbReference>
<dbReference type="Gene3D" id="2.120.10.30">
    <property type="entry name" value="TolB, C-terminal domain"/>
    <property type="match status" value="1"/>
</dbReference>
<dbReference type="Proteomes" id="UP001370348">
    <property type="component" value="Chromosome"/>
</dbReference>
<evidence type="ECO:0000259" key="2">
    <source>
        <dbReference type="Pfam" id="PF07995"/>
    </source>
</evidence>
<sequence>MQTSTEVNVQQKRLSTFRRLAQIKLVTRLPILIFAGSLGIACAGQNQNDIDDARNDRDRDVQSEETGSTDESSEALAPGDPGAVRQIASTNEVPWGLAFLPDGSALIAGRNTYNVIRVAPNGQTAVVGRIPNGGPRGSEGGALGVALSPNFATDHWVYFFHTAPNDNRIVRIKYENGQLVASSHSVVLTGIARASIHNAGRLRFGPRDNMLYAGTGDANNRPNSQNVNSKNGKILRLTPEGGIPADNPFPNSYTWAYGLRDPQGLAFDSQGRLWVSEFGQDTWDELNLIQKGGNYGWPTCEGRCSTSGFINPVQQWRTSEASPSGLAIVKDVLYLASLRGQRLWVMTINGNTTTAPRAFFQGTYGRLRTVEPAPGGGLWLTTSNNDGRGSGAAAQILDVALQ</sequence>
<dbReference type="PANTHER" id="PTHR19328">
    <property type="entry name" value="HEDGEHOG-INTERACTING PROTEIN"/>
    <property type="match status" value="1"/>
</dbReference>
<dbReference type="RefSeq" id="WP_394824772.1">
    <property type="nucleotide sequence ID" value="NZ_CP089984.1"/>
</dbReference>
<dbReference type="InterPro" id="IPR011042">
    <property type="entry name" value="6-blade_b-propeller_TolB-like"/>
</dbReference>
<reference evidence="3 4" key="1">
    <citation type="submission" date="2021-12" db="EMBL/GenBank/DDBJ databases">
        <title>Discovery of the Pendulisporaceae a myxobacterial family with distinct sporulation behavior and unique specialized metabolism.</title>
        <authorList>
            <person name="Garcia R."/>
            <person name="Popoff A."/>
            <person name="Bader C.D."/>
            <person name="Loehr J."/>
            <person name="Walesch S."/>
            <person name="Walt C."/>
            <person name="Boldt J."/>
            <person name="Bunk B."/>
            <person name="Haeckl F.J.F.P.J."/>
            <person name="Gunesch A.P."/>
            <person name="Birkelbach J."/>
            <person name="Nuebel U."/>
            <person name="Pietschmann T."/>
            <person name="Bach T."/>
            <person name="Mueller R."/>
        </authorList>
    </citation>
    <scope>NUCLEOTIDE SEQUENCE [LARGE SCALE GENOMIC DNA]</scope>
    <source>
        <strain evidence="3 4">MSr11954</strain>
    </source>
</reference>